<reference evidence="1 2" key="1">
    <citation type="journal article" date="2016" name="Syst. Appl. Microbiol.">
        <title>Pararhizobium polonicum sp. nov. isolated from tumors on stone fruit rootstocks.</title>
        <authorList>
            <person name="Pulawska J."/>
            <person name="Kuzmanovic N."/>
            <person name="Willems A."/>
            <person name="Pothier J.F."/>
        </authorList>
    </citation>
    <scope>NUCLEOTIDE SEQUENCE [LARGE SCALE GENOMIC DNA]</scope>
    <source>
        <strain evidence="1 2">F5.1</strain>
    </source>
</reference>
<evidence type="ECO:0000313" key="1">
    <source>
        <dbReference type="EMBL" id="OBZ92555.1"/>
    </source>
</evidence>
<dbReference type="GO" id="GO:0008115">
    <property type="term" value="F:sarcosine oxidase activity"/>
    <property type="evidence" value="ECO:0007669"/>
    <property type="project" value="InterPro"/>
</dbReference>
<dbReference type="RefSeq" id="WP_068958197.1">
    <property type="nucleotide sequence ID" value="NZ_LGLV01000019.1"/>
</dbReference>
<proteinExistence type="predicted"/>
<dbReference type="Proteomes" id="UP000093111">
    <property type="component" value="Unassembled WGS sequence"/>
</dbReference>
<dbReference type="PATRIC" id="fig|1612624.7.peg.2980"/>
<dbReference type="InterPro" id="IPR038561">
    <property type="entry name" value="SoxD_sf"/>
</dbReference>
<dbReference type="GO" id="GO:0046653">
    <property type="term" value="P:tetrahydrofolate metabolic process"/>
    <property type="evidence" value="ECO:0007669"/>
    <property type="project" value="InterPro"/>
</dbReference>
<organism evidence="1 2">
    <name type="scientific">Pararhizobium polonicum</name>
    <dbReference type="NCBI Taxonomy" id="1612624"/>
    <lineage>
        <taxon>Bacteria</taxon>
        <taxon>Pseudomonadati</taxon>
        <taxon>Pseudomonadota</taxon>
        <taxon>Alphaproteobacteria</taxon>
        <taxon>Hyphomicrobiales</taxon>
        <taxon>Rhizobiaceae</taxon>
        <taxon>Rhizobium/Agrobacterium group</taxon>
        <taxon>Pararhizobium</taxon>
    </lineage>
</organism>
<evidence type="ECO:0000313" key="2">
    <source>
        <dbReference type="Proteomes" id="UP000093111"/>
    </source>
</evidence>
<keyword evidence="2" id="KW-1185">Reference proteome</keyword>
<dbReference type="STRING" id="1612624.ADU59_26290"/>
<dbReference type="Gene3D" id="3.30.2270.10">
    <property type="entry name" value="Folate-binding superfamily"/>
    <property type="match status" value="1"/>
</dbReference>
<gene>
    <name evidence="1" type="ORF">ADU59_26290</name>
</gene>
<sequence length="92" mass="10574">MASLIPCPHCGVRPKEEFSIRGDASLVRPHPEASDETWHEYVHIRTNPRGRYREHWQHVAGCRRWLVVERDTATHTVFSVTDGAAAAREESR</sequence>
<dbReference type="OrthoDB" id="5420070at2"/>
<dbReference type="AlphaFoldDB" id="A0A1C7NU64"/>
<dbReference type="Pfam" id="PF04267">
    <property type="entry name" value="SoxD"/>
    <property type="match status" value="1"/>
</dbReference>
<dbReference type="InterPro" id="IPR006279">
    <property type="entry name" value="SoxD"/>
</dbReference>
<name>A0A1C7NU64_9HYPH</name>
<accession>A0A1C7NU64</accession>
<dbReference type="EMBL" id="LGLV01000019">
    <property type="protein sequence ID" value="OBZ92555.1"/>
    <property type="molecule type" value="Genomic_DNA"/>
</dbReference>
<comment type="caution">
    <text evidence="1">The sequence shown here is derived from an EMBL/GenBank/DDBJ whole genome shotgun (WGS) entry which is preliminary data.</text>
</comment>
<protein>
    <submittedName>
        <fullName evidence="1">Sarcosine oxidase subunit delta</fullName>
    </submittedName>
</protein>